<sequence length="134" mass="15974">MTKFKEIKNLHNIFIEHINDLDLQLQLQLKKIKHEYNNNLTDEKIKLLLMICEGENLDFNKIKNKYLKIKDLNNSSINNSNSEININEDLLDKIEIDDTEYYYEKKENGKVYDKELNVVGVFINNEIKLQKEIV</sequence>
<reference evidence="1" key="1">
    <citation type="journal article" date="2020" name="Nature">
        <title>Giant virus diversity and host interactions through global metagenomics.</title>
        <authorList>
            <person name="Schulz F."/>
            <person name="Roux S."/>
            <person name="Paez-Espino D."/>
            <person name="Jungbluth S."/>
            <person name="Walsh D.A."/>
            <person name="Denef V.J."/>
            <person name="McMahon K.D."/>
            <person name="Konstantinidis K.T."/>
            <person name="Eloe-Fadrosh E.A."/>
            <person name="Kyrpides N.C."/>
            <person name="Woyke T."/>
        </authorList>
    </citation>
    <scope>NUCLEOTIDE SEQUENCE</scope>
    <source>
        <strain evidence="1">GVMAG-M-3300023179-2</strain>
    </source>
</reference>
<dbReference type="EMBL" id="MN739801">
    <property type="protein sequence ID" value="QHT26747.1"/>
    <property type="molecule type" value="Genomic_DNA"/>
</dbReference>
<protein>
    <submittedName>
        <fullName evidence="1">Uncharacterized protein</fullName>
    </submittedName>
</protein>
<dbReference type="AlphaFoldDB" id="A0A6C0EC47"/>
<name>A0A6C0EC47_9ZZZZ</name>
<evidence type="ECO:0000313" key="1">
    <source>
        <dbReference type="EMBL" id="QHT26747.1"/>
    </source>
</evidence>
<proteinExistence type="predicted"/>
<accession>A0A6C0EC47</accession>
<organism evidence="1">
    <name type="scientific">viral metagenome</name>
    <dbReference type="NCBI Taxonomy" id="1070528"/>
    <lineage>
        <taxon>unclassified sequences</taxon>
        <taxon>metagenomes</taxon>
        <taxon>organismal metagenomes</taxon>
    </lineage>
</organism>